<evidence type="ECO:0000259" key="8">
    <source>
        <dbReference type="Pfam" id="PF06762"/>
    </source>
</evidence>
<dbReference type="InterPro" id="IPR007263">
    <property type="entry name" value="DCC1-like"/>
</dbReference>
<feature type="transmembrane region" description="Helical" evidence="7">
    <location>
        <begin position="152"/>
        <end position="172"/>
    </location>
</feature>
<feature type="transmembrane region" description="Helical" evidence="7">
    <location>
        <begin position="245"/>
        <end position="264"/>
    </location>
</feature>
<feature type="transmembrane region" description="Helical" evidence="7">
    <location>
        <begin position="276"/>
        <end position="295"/>
    </location>
</feature>
<organism evidence="10 11">
    <name type="scientific">Pendulispora brunnea</name>
    <dbReference type="NCBI Taxonomy" id="2905690"/>
    <lineage>
        <taxon>Bacteria</taxon>
        <taxon>Pseudomonadati</taxon>
        <taxon>Myxococcota</taxon>
        <taxon>Myxococcia</taxon>
        <taxon>Myxococcales</taxon>
        <taxon>Sorangiineae</taxon>
        <taxon>Pendulisporaceae</taxon>
        <taxon>Pendulispora</taxon>
    </lineage>
</organism>
<protein>
    <submittedName>
        <fullName evidence="10">Lipase maturation factor family protein</fullName>
    </submittedName>
</protein>
<evidence type="ECO:0000256" key="1">
    <source>
        <dbReference type="ARBA" id="ARBA00004477"/>
    </source>
</evidence>
<keyword evidence="6 7" id="KW-0472">Membrane</keyword>
<dbReference type="InterPro" id="IPR009613">
    <property type="entry name" value="LMF"/>
</dbReference>
<keyword evidence="5 7" id="KW-1133">Transmembrane helix</keyword>
<comment type="similarity">
    <text evidence="2">Belongs to the lipase maturation factor family.</text>
</comment>
<dbReference type="Pfam" id="PF25179">
    <property type="entry name" value="LMF1_C"/>
    <property type="match status" value="1"/>
</dbReference>
<dbReference type="PANTHER" id="PTHR14463">
    <property type="entry name" value="LIPASE MATURATION FACTOR"/>
    <property type="match status" value="1"/>
</dbReference>
<evidence type="ECO:0000256" key="6">
    <source>
        <dbReference type="ARBA" id="ARBA00023136"/>
    </source>
</evidence>
<evidence type="ECO:0000256" key="5">
    <source>
        <dbReference type="ARBA" id="ARBA00022989"/>
    </source>
</evidence>
<feature type="domain" description="Lipase maturation factor 1/2 C-terminal" evidence="9">
    <location>
        <begin position="469"/>
        <end position="605"/>
    </location>
</feature>
<evidence type="ECO:0000313" key="11">
    <source>
        <dbReference type="Proteomes" id="UP001379533"/>
    </source>
</evidence>
<feature type="transmembrane region" description="Helical" evidence="7">
    <location>
        <begin position="219"/>
        <end position="239"/>
    </location>
</feature>
<feature type="domain" description="Lipase maturation factor 1/2 N-terminal" evidence="8">
    <location>
        <begin position="240"/>
        <end position="400"/>
    </location>
</feature>
<evidence type="ECO:0000259" key="9">
    <source>
        <dbReference type="Pfam" id="PF25179"/>
    </source>
</evidence>
<keyword evidence="3 7" id="KW-0812">Transmembrane</keyword>
<proteinExistence type="inferred from homology"/>
<dbReference type="Pfam" id="PF04134">
    <property type="entry name" value="DCC1-like"/>
    <property type="match status" value="1"/>
</dbReference>
<gene>
    <name evidence="10" type="ORF">LZC95_12515</name>
</gene>
<accession>A0ABZ2KG50</accession>
<feature type="transmembrane region" description="Helical" evidence="7">
    <location>
        <begin position="333"/>
        <end position="354"/>
    </location>
</feature>
<evidence type="ECO:0000313" key="10">
    <source>
        <dbReference type="EMBL" id="WXA97653.1"/>
    </source>
</evidence>
<dbReference type="Pfam" id="PF06762">
    <property type="entry name" value="LMF1"/>
    <property type="match status" value="1"/>
</dbReference>
<keyword evidence="11" id="KW-1185">Reference proteome</keyword>
<dbReference type="InterPro" id="IPR057434">
    <property type="entry name" value="LMF1/2_N"/>
</dbReference>
<dbReference type="EMBL" id="CP089982">
    <property type="protein sequence ID" value="WXA97653.1"/>
    <property type="molecule type" value="Genomic_DNA"/>
</dbReference>
<keyword evidence="4" id="KW-0256">Endoplasmic reticulum</keyword>
<reference evidence="10 11" key="1">
    <citation type="submission" date="2021-12" db="EMBL/GenBank/DDBJ databases">
        <title>Discovery of the Pendulisporaceae a myxobacterial family with distinct sporulation behavior and unique specialized metabolism.</title>
        <authorList>
            <person name="Garcia R."/>
            <person name="Popoff A."/>
            <person name="Bader C.D."/>
            <person name="Loehr J."/>
            <person name="Walesch S."/>
            <person name="Walt C."/>
            <person name="Boldt J."/>
            <person name="Bunk B."/>
            <person name="Haeckl F.J.F.P.J."/>
            <person name="Gunesch A.P."/>
            <person name="Birkelbach J."/>
            <person name="Nuebel U."/>
            <person name="Pietschmann T."/>
            <person name="Bach T."/>
            <person name="Mueller R."/>
        </authorList>
    </citation>
    <scope>NUCLEOTIDE SEQUENCE [LARGE SCALE GENOMIC DNA]</scope>
    <source>
        <strain evidence="10 11">MSr12523</strain>
    </source>
</reference>
<dbReference type="RefSeq" id="WP_394848274.1">
    <property type="nucleotide sequence ID" value="NZ_CP089982.1"/>
</dbReference>
<dbReference type="Proteomes" id="UP001379533">
    <property type="component" value="Chromosome"/>
</dbReference>
<dbReference type="InterPro" id="IPR057433">
    <property type="entry name" value="LMF1/2_C"/>
</dbReference>
<sequence>MEEQAELARPLVVYDGACGFCKRWIERFRLRTGDAVDYVPYQEFAERFPALSKASETNETSELTEDAFRSALHFIDGNGIVHRGADAVFSALAHAPGGKWLAMLYGGSPGFARASEIVYAWVASHRSAASWLTTVFIGRDVRPATFVLTRWIFLRLLGLCALAAFVSLATQIEGLIGSRGIAPAPPLLGMALGDGALVAIAWTGAIASALVAFDVATGWALLVAWLLYLALANVSGPFLQYQWDALLLETMVAALFLAPWRRLWPSLDRERPPARTALWLLRFLIFKLVFLSGAVKRLSGDPSWRDLTALEYHYWTQPLPASTSWYVTQLPPWVHALSARGMFFIELYLPLLVFVPRRGRWLAFLGFVLLQLAIAATGNYGFFNALTMALAVVLLDDAQILGALPARFRRTLERVRTTAQPLRRVSIVAGLAGALLFFSAERTWYAVRGLQEEPATFRAMGHSLAQLSLVHAYGLFAVMTTTRREIHLEGSDDGVTWQPYTFRYKPDDPRTSPRFIPMHLPRLDWQMWFFALSEDCGEEPVYIAFVARLLDGSPAVSGLLARDPFAGRRPRYIRSRSDMYRFTTRAERAATGAYWAREPTSDYCPILGDR</sequence>
<evidence type="ECO:0000256" key="4">
    <source>
        <dbReference type="ARBA" id="ARBA00022824"/>
    </source>
</evidence>
<evidence type="ECO:0000256" key="2">
    <source>
        <dbReference type="ARBA" id="ARBA00005512"/>
    </source>
</evidence>
<name>A0ABZ2KG50_9BACT</name>
<feature type="transmembrane region" description="Helical" evidence="7">
    <location>
        <begin position="361"/>
        <end position="380"/>
    </location>
</feature>
<evidence type="ECO:0000256" key="7">
    <source>
        <dbReference type="SAM" id="Phobius"/>
    </source>
</evidence>
<comment type="subcellular location">
    <subcellularLocation>
        <location evidence="1">Endoplasmic reticulum membrane</location>
        <topology evidence="1">Multi-pass membrane protein</topology>
    </subcellularLocation>
</comment>
<evidence type="ECO:0000256" key="3">
    <source>
        <dbReference type="ARBA" id="ARBA00022692"/>
    </source>
</evidence>